<keyword evidence="1" id="KW-0547">Nucleotide-binding</keyword>
<comment type="caution">
    <text evidence="4">The sequence shown here is derived from an EMBL/GenBank/DDBJ whole genome shotgun (WGS) entry which is preliminary data.</text>
</comment>
<keyword evidence="4" id="KW-0436">Ligase</keyword>
<dbReference type="Pfam" id="PF00501">
    <property type="entry name" value="AMP-binding"/>
    <property type="match status" value="1"/>
</dbReference>
<proteinExistence type="predicted"/>
<dbReference type="Pfam" id="PF23562">
    <property type="entry name" value="AMP-binding_C_3"/>
    <property type="match status" value="1"/>
</dbReference>
<dbReference type="EC" id="6.2.1.3" evidence="4"/>
<dbReference type="PROSITE" id="PS00455">
    <property type="entry name" value="AMP_BINDING"/>
    <property type="match status" value="1"/>
</dbReference>
<dbReference type="GO" id="GO:0005524">
    <property type="term" value="F:ATP binding"/>
    <property type="evidence" value="ECO:0007669"/>
    <property type="project" value="UniProtKB-KW"/>
</dbReference>
<keyword evidence="2" id="KW-0067">ATP-binding</keyword>
<dbReference type="EMBL" id="SNRX01000012">
    <property type="protein sequence ID" value="KAA6301878.1"/>
    <property type="molecule type" value="Genomic_DNA"/>
</dbReference>
<evidence type="ECO:0000259" key="3">
    <source>
        <dbReference type="Pfam" id="PF00501"/>
    </source>
</evidence>
<name>A0A5M8P0G4_9BACT</name>
<dbReference type="GO" id="GO:0016020">
    <property type="term" value="C:membrane"/>
    <property type="evidence" value="ECO:0007669"/>
    <property type="project" value="TreeGrafter"/>
</dbReference>
<evidence type="ECO:0000256" key="2">
    <source>
        <dbReference type="ARBA" id="ARBA00022840"/>
    </source>
</evidence>
<protein>
    <submittedName>
        <fullName evidence="4">Long-chain-fatty-acid--CoA ligase FadD15</fullName>
        <ecNumber evidence="4">6.2.1.3</ecNumber>
    </submittedName>
</protein>
<dbReference type="InterPro" id="IPR020459">
    <property type="entry name" value="AMP-binding"/>
</dbReference>
<evidence type="ECO:0000313" key="4">
    <source>
        <dbReference type="EMBL" id="KAA6301878.1"/>
    </source>
</evidence>
<organism evidence="4 5">
    <name type="scientific">Candidatus Ordinivivax streblomastigis</name>
    <dbReference type="NCBI Taxonomy" id="2540710"/>
    <lineage>
        <taxon>Bacteria</taxon>
        <taxon>Pseudomonadati</taxon>
        <taxon>Bacteroidota</taxon>
        <taxon>Bacteroidia</taxon>
        <taxon>Bacteroidales</taxon>
        <taxon>Candidatus Ordinivivax</taxon>
    </lineage>
</organism>
<dbReference type="AlphaFoldDB" id="A0A5M8P0G4"/>
<dbReference type="Proteomes" id="UP000324575">
    <property type="component" value="Unassembled WGS sequence"/>
</dbReference>
<accession>A0A5M8P0G4</accession>
<dbReference type="InterPro" id="IPR042099">
    <property type="entry name" value="ANL_N_sf"/>
</dbReference>
<dbReference type="SUPFAM" id="SSF56801">
    <property type="entry name" value="Acetyl-CoA synthetase-like"/>
    <property type="match status" value="1"/>
</dbReference>
<dbReference type="InterPro" id="IPR020845">
    <property type="entry name" value="AMP-binding_CS"/>
</dbReference>
<evidence type="ECO:0000256" key="1">
    <source>
        <dbReference type="ARBA" id="ARBA00022741"/>
    </source>
</evidence>
<dbReference type="PANTHER" id="PTHR43272:SF33">
    <property type="entry name" value="AMP-BINDING DOMAIN-CONTAINING PROTEIN-RELATED"/>
    <property type="match status" value="1"/>
</dbReference>
<dbReference type="CDD" id="cd05907">
    <property type="entry name" value="VL_LC_FACS_like"/>
    <property type="match status" value="1"/>
</dbReference>
<evidence type="ECO:0000313" key="5">
    <source>
        <dbReference type="Proteomes" id="UP000324575"/>
    </source>
</evidence>
<feature type="domain" description="AMP-dependent synthetase/ligase" evidence="3">
    <location>
        <begin position="11"/>
        <end position="430"/>
    </location>
</feature>
<dbReference type="GO" id="GO:0004467">
    <property type="term" value="F:long-chain fatty acid-CoA ligase activity"/>
    <property type="evidence" value="ECO:0007669"/>
    <property type="project" value="UniProtKB-EC"/>
</dbReference>
<gene>
    <name evidence="4" type="ORF">EZS26_001881</name>
</gene>
<dbReference type="InterPro" id="IPR000873">
    <property type="entry name" value="AMP-dep_synth/lig_dom"/>
</dbReference>
<sequence>MEYYHLAELVHKQAKQYGEEEVIQVRNQENGTWQSVSWSGFSKKVMMVAHALCHVGVKPNSNVGIYTQNRAECLFVDFGAFANRAAVVPMYATASIPQITYIMNESEIAVLFVGDQWQYNNALQVLRESKFLKQLIVLDNEVKLSEDDKTTLYFETFCSPKNRNSQDIISVEKRMKAVQDEDTAHIIYTSGTTGEPKGVVLTHANYKFIMHTHDERLTYLPQRFLSMSFLPLAHVFEKAWSIYCLHRGCRLAIAYDPKEIQTYIREVHPQAMCSVPRFWEKVYAGVQDKIDTSSVILKALFKDAIKTGKRHQLDFVNQGKKAPWLLRRKFGFYDKTIYRILKKTIGIERGIVFPVAGAALSDQIHVLLQSVNIPLVYGYGLTETLATVSCFPPVDFEIGTVGKVMPQTEVRIGDDNEIQVRSAAIMKEYYKKPEATAAAFTKDGFFRTGDAGYLTEKQGVILTERIKDLYKTSNGKYIAPQQLEMRLMNNKYVDSAIIIADRKKYVTALIIPLFAEIKKFADTHSIAYDTSEDLCNNPRIKALFDKDIQEMQHEFANYEQIKRFALLPEPFTIQTGELTNTLKMKRAFISEKYKEVINKLYDE</sequence>
<dbReference type="PRINTS" id="PR00154">
    <property type="entry name" value="AMPBINDING"/>
</dbReference>
<reference evidence="4 5" key="1">
    <citation type="submission" date="2019-03" db="EMBL/GenBank/DDBJ databases">
        <title>Single cell metagenomics reveals metabolic interactions within the superorganism composed of flagellate Streblomastix strix and complex community of Bacteroidetes bacteria on its surface.</title>
        <authorList>
            <person name="Treitli S.C."/>
            <person name="Kolisko M."/>
            <person name="Husnik F."/>
            <person name="Keeling P."/>
            <person name="Hampl V."/>
        </authorList>
    </citation>
    <scope>NUCLEOTIDE SEQUENCE [LARGE SCALE GENOMIC DNA]</scope>
    <source>
        <strain evidence="4">St1</strain>
    </source>
</reference>
<dbReference type="PANTHER" id="PTHR43272">
    <property type="entry name" value="LONG-CHAIN-FATTY-ACID--COA LIGASE"/>
    <property type="match status" value="1"/>
</dbReference>
<dbReference type="Gene3D" id="3.40.50.12780">
    <property type="entry name" value="N-terminal domain of ligase-like"/>
    <property type="match status" value="1"/>
</dbReference>